<dbReference type="InterPro" id="IPR029058">
    <property type="entry name" value="AB_hydrolase_fold"/>
</dbReference>
<keyword evidence="3" id="KW-0677">Repeat</keyword>
<dbReference type="SMART" id="SM00015">
    <property type="entry name" value="IQ"/>
    <property type="match status" value="5"/>
</dbReference>
<feature type="region of interest" description="Disordered" evidence="8">
    <location>
        <begin position="85"/>
        <end position="104"/>
    </location>
</feature>
<evidence type="ECO:0000313" key="12">
    <source>
        <dbReference type="Proteomes" id="UP001530293"/>
    </source>
</evidence>
<protein>
    <submittedName>
        <fullName evidence="11">Uncharacterized protein</fullName>
    </submittedName>
</protein>
<dbReference type="Pfam" id="PF00072">
    <property type="entry name" value="Response_reg"/>
    <property type="match status" value="1"/>
</dbReference>
<feature type="domain" description="Response regulatory" evidence="10">
    <location>
        <begin position="298"/>
        <end position="418"/>
    </location>
</feature>
<comment type="caution">
    <text evidence="6">Lacks conserved residue(s) required for the propagation of feature annotation.</text>
</comment>
<dbReference type="Pfam" id="PF12796">
    <property type="entry name" value="Ank_2"/>
    <property type="match status" value="1"/>
</dbReference>
<dbReference type="InterPro" id="IPR001660">
    <property type="entry name" value="SAM"/>
</dbReference>
<dbReference type="SUPFAM" id="SSF47769">
    <property type="entry name" value="SAM/Pointed domain"/>
    <property type="match status" value="1"/>
</dbReference>
<dbReference type="SMART" id="SM00454">
    <property type="entry name" value="SAM"/>
    <property type="match status" value="1"/>
</dbReference>
<dbReference type="PROSITE" id="PS50105">
    <property type="entry name" value="SAM_DOMAIN"/>
    <property type="match status" value="1"/>
</dbReference>
<organism evidence="11 12">
    <name type="scientific">Discostella pseudostelligera</name>
    <dbReference type="NCBI Taxonomy" id="259834"/>
    <lineage>
        <taxon>Eukaryota</taxon>
        <taxon>Sar</taxon>
        <taxon>Stramenopiles</taxon>
        <taxon>Ochrophyta</taxon>
        <taxon>Bacillariophyta</taxon>
        <taxon>Coscinodiscophyceae</taxon>
        <taxon>Thalassiosirophycidae</taxon>
        <taxon>Stephanodiscales</taxon>
        <taxon>Stephanodiscaceae</taxon>
        <taxon>Discostella</taxon>
    </lineage>
</organism>
<dbReference type="GO" id="GO:0005737">
    <property type="term" value="C:cytoplasm"/>
    <property type="evidence" value="ECO:0007669"/>
    <property type="project" value="UniProtKB-SubCell"/>
</dbReference>
<dbReference type="InterPro" id="IPR001789">
    <property type="entry name" value="Sig_transdc_resp-reg_receiver"/>
</dbReference>
<dbReference type="Pfam" id="PF00612">
    <property type="entry name" value="IQ"/>
    <property type="match status" value="2"/>
</dbReference>
<evidence type="ECO:0000256" key="6">
    <source>
        <dbReference type="PROSITE-ProRule" id="PRU00169"/>
    </source>
</evidence>
<proteinExistence type="predicted"/>
<sequence length="1819" mass="203861">MLLPGRILRARSPQRRQQLSGQWFCNGHLPNNKKGAASLSKREKRLQNSLERERIIGLLKWVLTNEEYLQLEETGDLVRLRAVNKKSTSQGGGGDGDASVAKSSDHHDGFWIDGESVNLAKKEHRPNLARLAFAEFQSLSSSNHHYSSSSDDSEPTTIALPTCSGNEGDVAVCEVCFNVYTLLKQARKLLLASSHRVTEEDQDEANGNNPPADKAANNSALNGKIGGATNKLGKHTSNVPIRSSKEPASSSSAVPGRGPTTSPQHKSDDNDNNQLKSKRKEKQKKRDRDKMEKNAKIHVLVAESDETTNILAKRILEKEGYTVDSVTNGEECLQALKNKSYSILLLNENLSGKDDEMIALRIRQDDASSNRRVKMIILVVVQNILSVRYNAYQECEVDGFLPMPLEGSKLVSSIRKAVSQYSEAVVRAERKRIAEAKQLNLIGASEEATNKDSNQPKSSKPADAPKSNGSAKHVKSAASTPIKGISSKPKKKEPIAFESRFQYDEKTSFPYAILENCSDESTNQSSVDRQPHWCNLLVCHDVFDTYERFKIFFLPMVARYPGMKILLWNYPGQAFTSFTDDANLNNKYHADCLSKLLDHVKGTEKGNLFMDEQFFILAHGSGASIATYFAANQCTTNLRGMILVNGLSHVDSHFASVFHDCRNVFSCSPESRPDLPVYFYARFLFSPSYLSKTTSSLALNVYTAVHNPITLNGRKRLCQGVLNHVDTRPMLKDIGMPIISIHGENATLVRAIHSTEFLTGRRSCSTIPQALKGGNRTALVMMKGGHELFQEKKYHISLLVEQILTGFHEQIRVQQQQTLDLEALQGNSNSLHDFLLPETKVEDVFIDKVVQEGRDDQALLDRHHNEIMVDPESSMQNKSGLRKTVLEKEKSIKASEVKSDVDVHANPEVKEVKEYMAWRIKRQKKRLAIMEHSAIVIQCALRCYLAKALKVRLRKHKAATRIQCYMRGILGRAIYQRKKQELWAAMFLQRATRGHLGRCTAFNNRMQLRAQINVARVMRGVAARRKYHATLTKRDYSASKIQCIWRMHAAIIMKKNHRTRRVAATTIQKCYRGRLGRRNAAMERERYIFSRSQLSGIESGRQILSEHKLLATNLQSDVFLLNQEKEKLEKKIEFHLAEISNFERNVSELENKMHLLFNGDLVCASESAVREEKRRINEEITDATARILDRKESLEVLKQSLENVMRVRQEKLEQSKELEAKLAVLLDAQVTALEGVLDKKGHRIERVVLANSTIPSDSDKASKIESNIHPHSPVPPKSMKQPIQIEDASRNAVIDKLEAFHPVALESKNFDIENKAKNHSSMSSPSKSSVHSLRTPKKDMVPPLQPVMPAVADKREREKHEQSIVSSVSKRPLSSHGNAHIHSPLPTSSSMLFGSKDASSYDHSGPSEKDKMQAAQLIDSTETMLKFGFMSMSLTYFSTLNMMRAMQKVAVSDTLSSSSAADGEEFPNAVPNNSLMHTRTFDKTATVRVESWSINDVSKWLASISLSQYQSAFKEGAVDGAFLCELSDEDLRNTLGVEHRLHRKKILFSIRCLKNYSDAPTIQSPNNAHTAIPSHLYTANDSSGAALSNSNIYDDNSSIGATNVGRYPNKDISPESLVKSPGKPISVRDMLTPTTSDSARYLNPDNNLDMKSPSKSNLVRDMLTPTKSDKSTIPKCNYELLSAWVRHQKFDNIRDAMEHMPDLHFDGKKHVRVQFIADIGTAYTPQYDHEPFHLNKADEHGNTLVHIAAQTGNIKICKLLLRKGANPNHQNKQGQTPGHFAVAYQFFEFASWLFDEKGGGADDLLTNIYGLGPYDGLQQ</sequence>
<evidence type="ECO:0000256" key="8">
    <source>
        <dbReference type="SAM" id="MobiDB-lite"/>
    </source>
</evidence>
<dbReference type="PANTHER" id="PTHR22706:SF1">
    <property type="entry name" value="ASSEMBLY FACTOR FOR SPINDLE MICROTUBULES"/>
    <property type="match status" value="1"/>
</dbReference>
<feature type="region of interest" description="Disordered" evidence="8">
    <location>
        <begin position="1256"/>
        <end position="1280"/>
    </location>
</feature>
<dbReference type="PROSITE" id="PS50110">
    <property type="entry name" value="RESPONSE_REGULATORY"/>
    <property type="match status" value="1"/>
</dbReference>
<dbReference type="Proteomes" id="UP001530293">
    <property type="component" value="Unassembled WGS sequence"/>
</dbReference>
<evidence type="ECO:0000256" key="1">
    <source>
        <dbReference type="ARBA" id="ARBA00004496"/>
    </source>
</evidence>
<dbReference type="InterPro" id="IPR000048">
    <property type="entry name" value="IQ_motif_EF-hand-BS"/>
</dbReference>
<dbReference type="CDD" id="cd23767">
    <property type="entry name" value="IQCD"/>
    <property type="match status" value="1"/>
</dbReference>
<evidence type="ECO:0000256" key="5">
    <source>
        <dbReference type="PROSITE-ProRule" id="PRU00023"/>
    </source>
</evidence>
<keyword evidence="2" id="KW-0963">Cytoplasm</keyword>
<evidence type="ECO:0000256" key="7">
    <source>
        <dbReference type="SAM" id="Coils"/>
    </source>
</evidence>
<dbReference type="Gene3D" id="1.25.40.20">
    <property type="entry name" value="Ankyrin repeat-containing domain"/>
    <property type="match status" value="1"/>
</dbReference>
<feature type="repeat" description="ANK" evidence="5">
    <location>
        <begin position="1740"/>
        <end position="1772"/>
    </location>
</feature>
<feature type="compositionally biased region" description="Basic and acidic residues" evidence="8">
    <location>
        <begin position="1257"/>
        <end position="1268"/>
    </location>
</feature>
<evidence type="ECO:0000256" key="2">
    <source>
        <dbReference type="ARBA" id="ARBA00022490"/>
    </source>
</evidence>
<keyword evidence="4" id="KW-0112">Calmodulin-binding</keyword>
<feature type="region of interest" description="Disordered" evidence="8">
    <location>
        <begin position="1366"/>
        <end position="1408"/>
    </location>
</feature>
<dbReference type="SMART" id="SM00448">
    <property type="entry name" value="REC"/>
    <property type="match status" value="1"/>
</dbReference>
<feature type="compositionally biased region" description="Low complexity" evidence="8">
    <location>
        <begin position="1320"/>
        <end position="1332"/>
    </location>
</feature>
<comment type="caution">
    <text evidence="11">The sequence shown here is derived from an EMBL/GenBank/DDBJ whole genome shotgun (WGS) entry which is preliminary data.</text>
</comment>
<feature type="region of interest" description="Disordered" evidence="8">
    <location>
        <begin position="199"/>
        <end position="295"/>
    </location>
</feature>
<feature type="compositionally biased region" description="Polar residues" evidence="8">
    <location>
        <begin position="1385"/>
        <end position="1402"/>
    </location>
</feature>
<evidence type="ECO:0000313" key="11">
    <source>
        <dbReference type="EMBL" id="KAL3758907.1"/>
    </source>
</evidence>
<feature type="region of interest" description="Disordered" evidence="8">
    <location>
        <begin position="444"/>
        <end position="491"/>
    </location>
</feature>
<dbReference type="Pfam" id="PF00536">
    <property type="entry name" value="SAM_1"/>
    <property type="match status" value="1"/>
</dbReference>
<dbReference type="InterPro" id="IPR013761">
    <property type="entry name" value="SAM/pointed_sf"/>
</dbReference>
<dbReference type="PROSITE" id="PS50096">
    <property type="entry name" value="IQ"/>
    <property type="match status" value="4"/>
</dbReference>
<evidence type="ECO:0000259" key="9">
    <source>
        <dbReference type="PROSITE" id="PS50105"/>
    </source>
</evidence>
<name>A0ABD3M5H6_9STRA</name>
<evidence type="ECO:0000256" key="3">
    <source>
        <dbReference type="ARBA" id="ARBA00022737"/>
    </source>
</evidence>
<dbReference type="PROSITE" id="PS50088">
    <property type="entry name" value="ANK_REPEAT"/>
    <property type="match status" value="1"/>
</dbReference>
<feature type="compositionally biased region" description="Basic and acidic residues" evidence="8">
    <location>
        <begin position="284"/>
        <end position="295"/>
    </location>
</feature>
<reference evidence="11 12" key="1">
    <citation type="submission" date="2024-10" db="EMBL/GenBank/DDBJ databases">
        <title>Updated reference genomes for cyclostephanoid diatoms.</title>
        <authorList>
            <person name="Roberts W.R."/>
            <person name="Alverson A.J."/>
        </authorList>
    </citation>
    <scope>NUCLEOTIDE SEQUENCE [LARGE SCALE GENOMIC DNA]</scope>
    <source>
        <strain evidence="11 12">AJA232-27</strain>
    </source>
</reference>
<keyword evidence="7" id="KW-0175">Coiled coil</keyword>
<keyword evidence="5" id="KW-0040">ANK repeat</keyword>
<feature type="region of interest" description="Disordered" evidence="8">
    <location>
        <begin position="1604"/>
        <end position="1655"/>
    </location>
</feature>
<feature type="domain" description="SAM" evidence="9">
    <location>
        <begin position="1492"/>
        <end position="1556"/>
    </location>
</feature>
<dbReference type="Gene3D" id="1.10.150.50">
    <property type="entry name" value="Transcription Factor, Ets-1"/>
    <property type="match status" value="1"/>
</dbReference>
<feature type="coiled-coil region" evidence="7">
    <location>
        <begin position="1111"/>
        <end position="1152"/>
    </location>
</feature>
<dbReference type="SUPFAM" id="SSF52172">
    <property type="entry name" value="CheY-like"/>
    <property type="match status" value="1"/>
</dbReference>
<dbReference type="SUPFAM" id="SSF48403">
    <property type="entry name" value="Ankyrin repeat"/>
    <property type="match status" value="1"/>
</dbReference>
<keyword evidence="12" id="KW-1185">Reference proteome</keyword>
<gene>
    <name evidence="11" type="ORF">ACHAWU_003179</name>
</gene>
<dbReference type="PANTHER" id="PTHR22706">
    <property type="entry name" value="ASSEMBLY FACTOR FOR SPINDLE MICROTUBULES"/>
    <property type="match status" value="1"/>
</dbReference>
<dbReference type="PROSITE" id="PS50297">
    <property type="entry name" value="ANK_REP_REGION"/>
    <property type="match status" value="1"/>
</dbReference>
<dbReference type="Gene3D" id="3.40.50.1820">
    <property type="entry name" value="alpha/beta hydrolase"/>
    <property type="match status" value="1"/>
</dbReference>
<dbReference type="SMART" id="SM00248">
    <property type="entry name" value="ANK"/>
    <property type="match status" value="2"/>
</dbReference>
<dbReference type="Gene3D" id="3.40.50.2300">
    <property type="match status" value="1"/>
</dbReference>
<dbReference type="Gene3D" id="1.20.5.190">
    <property type="match status" value="2"/>
</dbReference>
<dbReference type="InterPro" id="IPR036770">
    <property type="entry name" value="Ankyrin_rpt-contain_sf"/>
</dbReference>
<evidence type="ECO:0000256" key="4">
    <source>
        <dbReference type="ARBA" id="ARBA00022860"/>
    </source>
</evidence>
<dbReference type="InterPro" id="IPR002110">
    <property type="entry name" value="Ankyrin_rpt"/>
</dbReference>
<dbReference type="EMBL" id="JALLBG020000216">
    <property type="protein sequence ID" value="KAL3758907.1"/>
    <property type="molecule type" value="Genomic_DNA"/>
</dbReference>
<evidence type="ECO:0000259" key="10">
    <source>
        <dbReference type="PROSITE" id="PS50110"/>
    </source>
</evidence>
<dbReference type="SUPFAM" id="SSF53474">
    <property type="entry name" value="alpha/beta-Hydrolases"/>
    <property type="match status" value="1"/>
</dbReference>
<feature type="region of interest" description="Disordered" evidence="8">
    <location>
        <begin position="1316"/>
        <end position="1345"/>
    </location>
</feature>
<dbReference type="InterPro" id="IPR011006">
    <property type="entry name" value="CheY-like_superfamily"/>
</dbReference>
<dbReference type="InterPro" id="IPR051185">
    <property type="entry name" value="ASPM"/>
</dbReference>
<accession>A0ABD3M5H6</accession>
<feature type="coiled-coil region" evidence="7">
    <location>
        <begin position="1194"/>
        <end position="1228"/>
    </location>
</feature>
<comment type="subcellular location">
    <subcellularLocation>
        <location evidence="1">Cytoplasm</location>
    </subcellularLocation>
</comment>
<dbReference type="GO" id="GO:0005516">
    <property type="term" value="F:calmodulin binding"/>
    <property type="evidence" value="ECO:0007669"/>
    <property type="project" value="UniProtKB-KW"/>
</dbReference>